<comment type="domain">
    <text evidence="5">The HXXXXD motif is essential for acyltransferase activity and may constitute the binding site for the phosphate moiety of the glycerol-3-phosphate.</text>
</comment>
<dbReference type="InterPro" id="IPR004552">
    <property type="entry name" value="AGP_acyltrans"/>
</dbReference>
<dbReference type="Pfam" id="PF01553">
    <property type="entry name" value="Acyltransferase"/>
    <property type="match status" value="1"/>
</dbReference>
<name>A0A0M3K4Z1_ANISI</name>
<evidence type="ECO:0000256" key="2">
    <source>
        <dbReference type="ARBA" id="ARBA00008655"/>
    </source>
</evidence>
<dbReference type="GO" id="GO:0003841">
    <property type="term" value="F:1-acylglycerol-3-phosphate O-acyltransferase activity"/>
    <property type="evidence" value="ECO:0007669"/>
    <property type="project" value="UniProtKB-UniRule"/>
</dbReference>
<keyword evidence="5" id="KW-0594">Phospholipid biosynthesis</keyword>
<comment type="pathway">
    <text evidence="1">Phospholipid metabolism; CDP-diacylglycerol biosynthesis; CDP-diacylglycerol from sn-glycerol 3-phosphate: step 2/3.</text>
</comment>
<dbReference type="GO" id="GO:0016020">
    <property type="term" value="C:membrane"/>
    <property type="evidence" value="ECO:0007669"/>
    <property type="project" value="InterPro"/>
</dbReference>
<dbReference type="AlphaFoldDB" id="A0A0M3K4Z1"/>
<proteinExistence type="inferred from homology"/>
<dbReference type="PANTHER" id="PTHR10434">
    <property type="entry name" value="1-ACYL-SN-GLYCEROL-3-PHOSPHATE ACYLTRANSFERASE"/>
    <property type="match status" value="1"/>
</dbReference>
<comment type="catalytic activity">
    <reaction evidence="5">
        <text>a 1-acyl-sn-glycero-3-phosphate + an acyl-CoA = a 1,2-diacyl-sn-glycero-3-phosphate + CoA</text>
        <dbReference type="Rhea" id="RHEA:19709"/>
        <dbReference type="ChEBI" id="CHEBI:57287"/>
        <dbReference type="ChEBI" id="CHEBI:57970"/>
        <dbReference type="ChEBI" id="CHEBI:58342"/>
        <dbReference type="ChEBI" id="CHEBI:58608"/>
        <dbReference type="EC" id="2.3.1.51"/>
    </reaction>
</comment>
<gene>
    <name evidence="7" type="ORF">ASIM_LOCUS15439</name>
</gene>
<dbReference type="SMART" id="SM00563">
    <property type="entry name" value="PlsC"/>
    <property type="match status" value="1"/>
</dbReference>
<evidence type="ECO:0000313" key="9">
    <source>
        <dbReference type="WBParaSite" id="ASIM_0001603201-mRNA-1"/>
    </source>
</evidence>
<dbReference type="NCBIfam" id="TIGR00530">
    <property type="entry name" value="AGP_acyltrn"/>
    <property type="match status" value="1"/>
</dbReference>
<evidence type="ECO:0000256" key="5">
    <source>
        <dbReference type="RuleBase" id="RU361267"/>
    </source>
</evidence>
<dbReference type="InterPro" id="IPR002123">
    <property type="entry name" value="Plipid/glycerol_acylTrfase"/>
</dbReference>
<evidence type="ECO:0000259" key="6">
    <source>
        <dbReference type="SMART" id="SM00563"/>
    </source>
</evidence>
<dbReference type="EC" id="2.3.1.51" evidence="5"/>
<reference evidence="9" key="1">
    <citation type="submission" date="2017-02" db="UniProtKB">
        <authorList>
            <consortium name="WormBaseParasite"/>
        </authorList>
    </citation>
    <scope>IDENTIFICATION</scope>
</reference>
<evidence type="ECO:0000256" key="4">
    <source>
        <dbReference type="ARBA" id="ARBA00023315"/>
    </source>
</evidence>
<dbReference type="GO" id="GO:0005783">
    <property type="term" value="C:endoplasmic reticulum"/>
    <property type="evidence" value="ECO:0007669"/>
    <property type="project" value="TreeGrafter"/>
</dbReference>
<dbReference type="WBParaSite" id="ASIM_0001603201-mRNA-1">
    <property type="protein sequence ID" value="ASIM_0001603201-mRNA-1"/>
    <property type="gene ID" value="ASIM_0001603201"/>
</dbReference>
<dbReference type="Proteomes" id="UP000267096">
    <property type="component" value="Unassembled WGS sequence"/>
</dbReference>
<evidence type="ECO:0000256" key="1">
    <source>
        <dbReference type="ARBA" id="ARBA00004728"/>
    </source>
</evidence>
<feature type="domain" description="Phospholipid/glycerol acyltransferase" evidence="6">
    <location>
        <begin position="30"/>
        <end position="145"/>
    </location>
</feature>
<evidence type="ECO:0000313" key="7">
    <source>
        <dbReference type="EMBL" id="VDK55158.1"/>
    </source>
</evidence>
<protein>
    <recommendedName>
        <fullName evidence="5">1-acyl-sn-glycerol-3-phosphate acyltransferase</fullName>
        <ecNumber evidence="5">2.3.1.51</ecNumber>
    </recommendedName>
</protein>
<keyword evidence="4 5" id="KW-0012">Acyltransferase</keyword>
<keyword evidence="5" id="KW-0444">Lipid biosynthesis</keyword>
<keyword evidence="5" id="KW-1208">Phospholipid metabolism</keyword>
<keyword evidence="5" id="KW-0443">Lipid metabolism</keyword>
<dbReference type="GO" id="GO:0006654">
    <property type="term" value="P:phosphatidic acid biosynthetic process"/>
    <property type="evidence" value="ECO:0007669"/>
    <property type="project" value="TreeGrafter"/>
</dbReference>
<dbReference type="OrthoDB" id="202234at2759"/>
<evidence type="ECO:0000313" key="8">
    <source>
        <dbReference type="Proteomes" id="UP000267096"/>
    </source>
</evidence>
<dbReference type="CDD" id="cd07989">
    <property type="entry name" value="LPLAT_AGPAT-like"/>
    <property type="match status" value="1"/>
</dbReference>
<dbReference type="PANTHER" id="PTHR10434:SF10">
    <property type="entry name" value="1-ACYL-SN-GLYCEROL-3-PHOSPHATE ACYLTRANSFERASE ACL-1-RELATED"/>
    <property type="match status" value="1"/>
</dbReference>
<dbReference type="EMBL" id="UYRR01032323">
    <property type="protein sequence ID" value="VDK55158.1"/>
    <property type="molecule type" value="Genomic_DNA"/>
</dbReference>
<keyword evidence="3 5" id="KW-0808">Transferase</keyword>
<accession>A0A0M3K4Z1</accession>
<comment type="similarity">
    <text evidence="2 5">Belongs to the 1-acyl-sn-glycerol-3-phosphate acyltransferase family.</text>
</comment>
<sequence>MFRIFQCSTFWLGLKLELRNMQYTESDEPYILIANHQSVLDVLTMSYIWPENCVMFLKKSLIFLPGFNFCTYLANSIYVNRFNKNDAHKSLEQVTDTILQKKRKVWIYPEGTRGSGDELLPFKKGAFIVASHAKVPIVPVVVTSYKNFYNLDEFKFDYGGHVIIEALPPIDSTLFEDVNELAEECRKRMVKAYDRINKELGNLPKNISETGVTRSCTNSETIKKSN</sequence>
<evidence type="ECO:0000256" key="3">
    <source>
        <dbReference type="ARBA" id="ARBA00022679"/>
    </source>
</evidence>
<dbReference type="SUPFAM" id="SSF69593">
    <property type="entry name" value="Glycerol-3-phosphate (1)-acyltransferase"/>
    <property type="match status" value="1"/>
</dbReference>
<keyword evidence="8" id="KW-1185">Reference proteome</keyword>
<reference evidence="7 8" key="2">
    <citation type="submission" date="2018-11" db="EMBL/GenBank/DDBJ databases">
        <authorList>
            <consortium name="Pathogen Informatics"/>
        </authorList>
    </citation>
    <scope>NUCLEOTIDE SEQUENCE [LARGE SCALE GENOMIC DNA]</scope>
</reference>
<organism evidence="9">
    <name type="scientific">Anisakis simplex</name>
    <name type="common">Herring worm</name>
    <dbReference type="NCBI Taxonomy" id="6269"/>
    <lineage>
        <taxon>Eukaryota</taxon>
        <taxon>Metazoa</taxon>
        <taxon>Ecdysozoa</taxon>
        <taxon>Nematoda</taxon>
        <taxon>Chromadorea</taxon>
        <taxon>Rhabditida</taxon>
        <taxon>Spirurina</taxon>
        <taxon>Ascaridomorpha</taxon>
        <taxon>Ascaridoidea</taxon>
        <taxon>Anisakidae</taxon>
        <taxon>Anisakis</taxon>
        <taxon>Anisakis simplex complex</taxon>
    </lineage>
</organism>